<dbReference type="Proteomes" id="UP000790787">
    <property type="component" value="Chromosome 2"/>
</dbReference>
<name>A0AC58SC43_TOBAC</name>
<proteinExistence type="predicted"/>
<sequence length="108" mass="12708">MQSKQKSYVDKKVRDVAFIEGEMLFLEFHVMKGVMRFWKEGKLSPRYIYPFEMLESVGEKYYEDKSHVLNFNSVQLDENPAYEEGSVVISDRMVQKLRSKDNASAKVQ</sequence>
<reference evidence="2" key="2">
    <citation type="submission" date="2025-08" db="UniProtKB">
        <authorList>
            <consortium name="RefSeq"/>
        </authorList>
    </citation>
    <scope>IDENTIFICATION</scope>
    <source>
        <tissue evidence="2">Leaf</tissue>
    </source>
</reference>
<organism evidence="1 2">
    <name type="scientific">Nicotiana tabacum</name>
    <name type="common">Common tobacco</name>
    <dbReference type="NCBI Taxonomy" id="4097"/>
    <lineage>
        <taxon>Eukaryota</taxon>
        <taxon>Viridiplantae</taxon>
        <taxon>Streptophyta</taxon>
        <taxon>Embryophyta</taxon>
        <taxon>Tracheophyta</taxon>
        <taxon>Spermatophyta</taxon>
        <taxon>Magnoliopsida</taxon>
        <taxon>eudicotyledons</taxon>
        <taxon>Gunneridae</taxon>
        <taxon>Pentapetalae</taxon>
        <taxon>asterids</taxon>
        <taxon>lamiids</taxon>
        <taxon>Solanales</taxon>
        <taxon>Solanaceae</taxon>
        <taxon>Nicotianoideae</taxon>
        <taxon>Nicotianeae</taxon>
        <taxon>Nicotiana</taxon>
    </lineage>
</organism>
<evidence type="ECO:0000313" key="2">
    <source>
        <dbReference type="RefSeq" id="XP_075082557.1"/>
    </source>
</evidence>
<reference evidence="1" key="1">
    <citation type="journal article" date="2014" name="Nat. Commun.">
        <title>The tobacco genome sequence and its comparison with those of tomato and potato.</title>
        <authorList>
            <person name="Sierro N."/>
            <person name="Battey J.N."/>
            <person name="Ouadi S."/>
            <person name="Bakaher N."/>
            <person name="Bovet L."/>
            <person name="Willig A."/>
            <person name="Goepfert S."/>
            <person name="Peitsch M.C."/>
            <person name="Ivanov N.V."/>
        </authorList>
    </citation>
    <scope>NUCLEOTIDE SEQUENCE [LARGE SCALE GENOMIC DNA]</scope>
</reference>
<protein>
    <submittedName>
        <fullName evidence="2">Uncharacterized protein LOC142166864</fullName>
    </submittedName>
</protein>
<keyword evidence="1" id="KW-1185">Reference proteome</keyword>
<dbReference type="RefSeq" id="XP_075082557.1">
    <property type="nucleotide sequence ID" value="XM_075226456.1"/>
</dbReference>
<gene>
    <name evidence="2" type="primary">LOC142166864</name>
</gene>
<evidence type="ECO:0000313" key="1">
    <source>
        <dbReference type="Proteomes" id="UP000790787"/>
    </source>
</evidence>
<accession>A0AC58SC43</accession>